<dbReference type="InterPro" id="IPR050326">
    <property type="entry name" value="NAD_dep_DNA_ligaseB"/>
</dbReference>
<dbReference type="Pfam" id="PF14743">
    <property type="entry name" value="DNA_ligase_OB_2"/>
    <property type="match status" value="1"/>
</dbReference>
<dbReference type="SUPFAM" id="SSF50249">
    <property type="entry name" value="Nucleic acid-binding proteins"/>
    <property type="match status" value="1"/>
</dbReference>
<dbReference type="Pfam" id="PF01068">
    <property type="entry name" value="DNA_ligase_A_M"/>
    <property type="match status" value="1"/>
</dbReference>
<evidence type="ECO:0000256" key="1">
    <source>
        <dbReference type="ARBA" id="ARBA00001968"/>
    </source>
</evidence>
<dbReference type="EMBL" id="CP150637">
    <property type="protein sequence ID" value="WZW86915.1"/>
    <property type="molecule type" value="Genomic_DNA"/>
</dbReference>
<reference evidence="10 11" key="1">
    <citation type="submission" date="2024-03" db="EMBL/GenBank/DDBJ databases">
        <title>Complete Genome Sequence and Annotation of Ignatzschineria larvae DSM 13226.</title>
        <authorList>
            <person name="Cantrell E."/>
            <person name="Burcham Z.M."/>
        </authorList>
    </citation>
    <scope>NUCLEOTIDE SEQUENCE [LARGE SCALE GENOMIC DNA]</scope>
    <source>
        <strain evidence="10 11">DSM 13226</strain>
    </source>
</reference>
<dbReference type="EC" id="6.5.1.1" evidence="10"/>
<dbReference type="PANTHER" id="PTHR47810:SF1">
    <property type="entry name" value="DNA LIGASE B"/>
    <property type="match status" value="1"/>
</dbReference>
<evidence type="ECO:0000256" key="2">
    <source>
        <dbReference type="ARBA" id="ARBA00022598"/>
    </source>
</evidence>
<feature type="transmembrane region" description="Helical" evidence="7">
    <location>
        <begin position="29"/>
        <end position="48"/>
    </location>
</feature>
<protein>
    <submittedName>
        <fullName evidence="10">DNA ligase</fullName>
        <ecNumber evidence="10">6.5.1.1</ecNumber>
    </submittedName>
</protein>
<dbReference type="RefSeq" id="WP_051396153.1">
    <property type="nucleotide sequence ID" value="NZ_AZOD01000011.1"/>
</dbReference>
<keyword evidence="11" id="KW-1185">Reference proteome</keyword>
<dbReference type="SUPFAM" id="SSF56091">
    <property type="entry name" value="DNA ligase/mRNA capping enzyme, catalytic domain"/>
    <property type="match status" value="1"/>
</dbReference>
<sequence>MIRDKIKKFELLGNRAPHFSAITVEFRRLLVALIYSVILSIIGILSAFSDTLMPLQHGVALNDAKWSTLPIESYYVSEKLDGVRGYWTGKEMLSRQGYPITVPEWFTQNLGDKPLDGEIWLGRETFETLSGLIAREDVADPLWQSVTYQIFDMPAEKGTFKERVSVMKAHIASLQPQNPHLKMIPQEKFSSKEALETHLQAIAKTGGEGLMLHHQDAYYQPYNRTNALIKLKVIDEGCALVRGYSPGKGKYQGMVGSLRVETIIDGEKRYFKVGSGLTDLMRKDPPEIGQAIIYRHNDFTKNGIPRFPRFKTVHVEENCDGYWAKEGIDGLMTENS</sequence>
<evidence type="ECO:0000256" key="5">
    <source>
        <dbReference type="ARBA" id="ARBA00023204"/>
    </source>
</evidence>
<evidence type="ECO:0000259" key="9">
    <source>
        <dbReference type="Pfam" id="PF14743"/>
    </source>
</evidence>
<keyword evidence="5" id="KW-0234">DNA repair</keyword>
<comment type="cofactor">
    <cofactor evidence="1">
        <name>a divalent metal cation</name>
        <dbReference type="ChEBI" id="CHEBI:60240"/>
    </cofactor>
</comment>
<dbReference type="PANTHER" id="PTHR47810">
    <property type="entry name" value="DNA LIGASE"/>
    <property type="match status" value="1"/>
</dbReference>
<evidence type="ECO:0000256" key="3">
    <source>
        <dbReference type="ARBA" id="ARBA00022705"/>
    </source>
</evidence>
<feature type="domain" description="DNA ligase OB-like" evidence="9">
    <location>
        <begin position="246"/>
        <end position="313"/>
    </location>
</feature>
<evidence type="ECO:0000313" key="10">
    <source>
        <dbReference type="EMBL" id="WZW86915.1"/>
    </source>
</evidence>
<organism evidence="10 11">
    <name type="scientific">Ignatzschineria larvae DSM 13226</name>
    <dbReference type="NCBI Taxonomy" id="1111732"/>
    <lineage>
        <taxon>Bacteria</taxon>
        <taxon>Pseudomonadati</taxon>
        <taxon>Pseudomonadota</taxon>
        <taxon>Gammaproteobacteria</taxon>
        <taxon>Cardiobacteriales</taxon>
        <taxon>Ignatzschineriaceae</taxon>
        <taxon>Ignatzschineria</taxon>
    </lineage>
</organism>
<evidence type="ECO:0000256" key="6">
    <source>
        <dbReference type="ARBA" id="ARBA00034003"/>
    </source>
</evidence>
<keyword evidence="7" id="KW-0812">Transmembrane</keyword>
<evidence type="ECO:0000313" key="11">
    <source>
        <dbReference type="Proteomes" id="UP001449178"/>
    </source>
</evidence>
<proteinExistence type="predicted"/>
<feature type="domain" description="ATP-dependent DNA ligase family profile" evidence="8">
    <location>
        <begin position="75"/>
        <end position="232"/>
    </location>
</feature>
<dbReference type="CDD" id="cd08041">
    <property type="entry name" value="OBF_kDNA_ligase_like"/>
    <property type="match status" value="1"/>
</dbReference>
<evidence type="ECO:0000256" key="4">
    <source>
        <dbReference type="ARBA" id="ARBA00022763"/>
    </source>
</evidence>
<dbReference type="InterPro" id="IPR029319">
    <property type="entry name" value="DNA_ligase_OB"/>
</dbReference>
<dbReference type="NCBIfam" id="NF006592">
    <property type="entry name" value="PRK09125.1"/>
    <property type="match status" value="1"/>
</dbReference>
<dbReference type="Gene3D" id="2.40.50.140">
    <property type="entry name" value="Nucleic acid-binding proteins"/>
    <property type="match status" value="1"/>
</dbReference>
<keyword evidence="4" id="KW-0227">DNA damage</keyword>
<keyword evidence="2 10" id="KW-0436">Ligase</keyword>
<dbReference type="InterPro" id="IPR012340">
    <property type="entry name" value="NA-bd_OB-fold"/>
</dbReference>
<dbReference type="Gene3D" id="3.30.1490.70">
    <property type="match status" value="1"/>
</dbReference>
<gene>
    <name evidence="10" type="ORF">WMO13_05860</name>
</gene>
<accession>A0ABZ3BYL7</accession>
<comment type="catalytic activity">
    <reaction evidence="6">
        <text>ATP + (deoxyribonucleotide)n-3'-hydroxyl + 5'-phospho-(deoxyribonucleotide)m = (deoxyribonucleotide)n+m + AMP + diphosphate.</text>
        <dbReference type="EC" id="6.5.1.1"/>
    </reaction>
</comment>
<evidence type="ECO:0000259" key="8">
    <source>
        <dbReference type="Pfam" id="PF01068"/>
    </source>
</evidence>
<dbReference type="GO" id="GO:0003910">
    <property type="term" value="F:DNA ligase (ATP) activity"/>
    <property type="evidence" value="ECO:0007669"/>
    <property type="project" value="UniProtKB-EC"/>
</dbReference>
<keyword evidence="7" id="KW-0472">Membrane</keyword>
<name>A0ABZ3BYL7_9GAMM</name>
<keyword evidence="3" id="KW-0235">DNA replication</keyword>
<keyword evidence="7" id="KW-1133">Transmembrane helix</keyword>
<dbReference type="InterPro" id="IPR012310">
    <property type="entry name" value="DNA_ligase_ATP-dep_cent"/>
</dbReference>
<dbReference type="CDD" id="cd07896">
    <property type="entry name" value="Adenylation_kDNA_ligase_like"/>
    <property type="match status" value="1"/>
</dbReference>
<dbReference type="Gene3D" id="3.30.470.30">
    <property type="entry name" value="DNA ligase/mRNA capping enzyme"/>
    <property type="match status" value="1"/>
</dbReference>
<dbReference type="Proteomes" id="UP001449178">
    <property type="component" value="Chromosome"/>
</dbReference>
<evidence type="ECO:0000256" key="7">
    <source>
        <dbReference type="SAM" id="Phobius"/>
    </source>
</evidence>